<dbReference type="RefSeq" id="XP_001385562.2">
    <property type="nucleotide sequence ID" value="XM_001385525.1"/>
</dbReference>
<dbReference type="PANTHER" id="PTHR13298">
    <property type="entry name" value="CYTOSOLIC REGULATOR PIANISSIMO"/>
    <property type="match status" value="1"/>
</dbReference>
<dbReference type="Pfam" id="PF14663">
    <property type="entry name" value="RasGEF_N_2"/>
    <property type="match status" value="1"/>
</dbReference>
<feature type="domain" description="Rapamycin-insensitive companion of mTOR" evidence="5">
    <location>
        <begin position="1056"/>
        <end position="1135"/>
    </location>
</feature>
<dbReference type="eggNOG" id="KOG3694">
    <property type="taxonomic scope" value="Eukaryota"/>
</dbReference>
<dbReference type="InterPro" id="IPR029452">
    <property type="entry name" value="RICTOR_V"/>
</dbReference>
<dbReference type="STRING" id="322104.A3LXW6"/>
<feature type="domain" description="Rapamycin-insensitive companion of mTOR middle" evidence="3">
    <location>
        <begin position="638"/>
        <end position="868"/>
    </location>
</feature>
<feature type="compositionally biased region" description="Basic residues" evidence="2">
    <location>
        <begin position="95"/>
        <end position="105"/>
    </location>
</feature>
<sequence length="1319" mass="150696">MKTTKSSSNLEGLNAVLVKSKQTHQQLQAQQVQNVQVNGTEYPLSAADFDELRRQRASTLDSMSIPPIESIKFYQSGIVDSEGEDEQSSQSQIQNHHHRHHRRTLSRTSAQSADERVSFNSGIAKDATPDSSRIRSATTSAIESTGQSAQSNGNDNTESPTWLFSDLLSNLGSFKDKDEYYIVAKGNDLVLLLQQYPALKNDILLKNFINKIQFMFCHNVSEVRSTGYRILRHVISSYETLMIIVQSKILIFIIATMSTTRSTIGEKEQALKLVREFLNIENGTDNLSIGVIKSLISLIESSNEHIYDENELNVGPMKLDMEQYSSHDAIPEPFKNICVETICEIALLNPELVFHSGGFKVFINIIIDGSFEMASSCSLVILNILDLPNSRKFLRNGYDLNSLIAVFSNITDEVGDSSTSSKKRINNLKLQKVSFLIASLLKNFNGLIAFSVCNFKSLKNLISNLKKRNIRVRDYIMDILQDILRLKSLPWLASSPIGEIIRKYNSYTDNEKYGFQYQQLDAIENEFAYNIITHYQGLLALILIKNDIFTYLIDIVEQNLNESNTKKATGLITHLYSMANNILPPELVQTNLALTNLSSFSSFEIEKVTRQKFKATEDYNANLKSYLKNINIQSKYNIDDNEFKMMINNTKILTIKEFEDWNWQLLLTLIQGPLTNPKRFDEVLEKNPKFFKRLMSFYRPFKFRFCNIAITKSNSQRYINIGCQLLELFLSLENGTRYLSTSKLLPQLSEIFAQVDKYSGISTNDAVLSRRRLDSTASIGYLRFIGVFSSYPAGLKILEQWQFYNLFLNIIEGSSFSESTNSLLLTLFKYVDFTGDNQFRILLSQCFKVSNFKLRSYLLRHLLPRLIIIKECELFVIRLLVNNLYDPSPEIVSKSIDILSDHYSTNKCKNLNYLIDLHPSIQILSRTIKGRNLLINFLNIPSGFRFLEDSGFIEEEFDKWSNMNDLSYLNRIEKLISASFFPTTTTSSPTNDHLYIFNFFKYLLSTEEGLNYFAHMKQKTYLENLINEVETVSDKLLHDGEFIDVDSPDEKLTSILNRLKQNLWIIGNIASGQYGIQLLDPMYNINLEKSVIAIILELFDNCPIWNIRGACFYVLGMVATTIEGIEILDESNWVSVLDQYSNSKCLTYPKLGVSQIFNIGLANPYRDVKYYSLFSGGAVTSIMWDDDDDEDNGKANGGEDISSAQPDGTLSVTGVPASAGSEEESTSVETKIRDRVINLIQHLNSVLSKIERKAVKELLKMKRNTPEVFEELPLFLEVIKTIDKGNFRYHKRKFIFDLFLDTRVFENLIKKERKNSIKV</sequence>
<dbReference type="GO" id="GO:0031932">
    <property type="term" value="C:TORC2 complex"/>
    <property type="evidence" value="ECO:0007669"/>
    <property type="project" value="InterPro"/>
</dbReference>
<gene>
    <name evidence="6" type="ORF">PICST_84674</name>
</gene>
<organism evidence="6 7">
    <name type="scientific">Scheffersomyces stipitis (strain ATCC 58785 / CBS 6054 / NBRC 10063 / NRRL Y-11545)</name>
    <name type="common">Yeast</name>
    <name type="synonym">Pichia stipitis</name>
    <dbReference type="NCBI Taxonomy" id="322104"/>
    <lineage>
        <taxon>Eukaryota</taxon>
        <taxon>Fungi</taxon>
        <taxon>Dikarya</taxon>
        <taxon>Ascomycota</taxon>
        <taxon>Saccharomycotina</taxon>
        <taxon>Pichiomycetes</taxon>
        <taxon>Debaryomycetaceae</taxon>
        <taxon>Scheffersomyces</taxon>
    </lineage>
</organism>
<reference evidence="6 7" key="1">
    <citation type="journal article" date="2007" name="Nat. Biotechnol.">
        <title>Genome sequence of the lignocellulose-bioconverting and xylose-fermenting yeast Pichia stipitis.</title>
        <authorList>
            <person name="Jeffries T.W."/>
            <person name="Grigoriev I.V."/>
            <person name="Grimwood J."/>
            <person name="Laplaza J.M."/>
            <person name="Aerts A."/>
            <person name="Salamov A."/>
            <person name="Schmutz J."/>
            <person name="Lindquist E."/>
            <person name="Dehal P."/>
            <person name="Shapiro H."/>
            <person name="Jin Y.S."/>
            <person name="Passoth V."/>
            <person name="Richardson P.M."/>
        </authorList>
    </citation>
    <scope>NUCLEOTIDE SEQUENCE [LARGE SCALE GENOMIC DNA]</scope>
    <source>
        <strain evidence="7">ATCC 58785 / CBS 6054 / NBRC 10063 / NRRL Y-11545</strain>
    </source>
</reference>
<dbReference type="InterPro" id="IPR028268">
    <property type="entry name" value="Pianissimo_fam"/>
</dbReference>
<accession>A3LXW6</accession>
<evidence type="ECO:0000313" key="7">
    <source>
        <dbReference type="Proteomes" id="UP000002258"/>
    </source>
</evidence>
<dbReference type="InterPro" id="IPR029451">
    <property type="entry name" value="RICTOR_M"/>
</dbReference>
<dbReference type="SMART" id="SM01310">
    <property type="entry name" value="RICTOR_V"/>
    <property type="match status" value="1"/>
</dbReference>
<dbReference type="GeneID" id="4839846"/>
<dbReference type="GO" id="GO:0038203">
    <property type="term" value="P:TORC2 signaling"/>
    <property type="evidence" value="ECO:0007669"/>
    <property type="project" value="TreeGrafter"/>
</dbReference>
<comment type="similarity">
    <text evidence="1">Belongs to the RICTOR family.</text>
</comment>
<dbReference type="Pfam" id="PF14666">
    <property type="entry name" value="RICTOR_M"/>
    <property type="match status" value="1"/>
</dbReference>
<evidence type="ECO:0000256" key="2">
    <source>
        <dbReference type="SAM" id="MobiDB-lite"/>
    </source>
</evidence>
<evidence type="ECO:0000259" key="4">
    <source>
        <dbReference type="SMART" id="SM01308"/>
    </source>
</evidence>
<dbReference type="Proteomes" id="UP000002258">
    <property type="component" value="Chromosome 6"/>
</dbReference>
<proteinExistence type="inferred from homology"/>
<feature type="region of interest" description="Disordered" evidence="2">
    <location>
        <begin position="81"/>
        <end position="157"/>
    </location>
</feature>
<protein>
    <submittedName>
        <fullName evidence="6">TOR binding protein</fullName>
    </submittedName>
</protein>
<dbReference type="Pfam" id="PF14668">
    <property type="entry name" value="RICTOR_V"/>
    <property type="match status" value="1"/>
</dbReference>
<dbReference type="EMBL" id="CP000500">
    <property type="protein sequence ID" value="ABN67533.2"/>
    <property type="molecule type" value="Genomic_DNA"/>
</dbReference>
<keyword evidence="7" id="KW-1185">Reference proteome</keyword>
<dbReference type="SUPFAM" id="SSF48371">
    <property type="entry name" value="ARM repeat"/>
    <property type="match status" value="1"/>
</dbReference>
<dbReference type="SMART" id="SM01307">
    <property type="entry name" value="RICTOR_M"/>
    <property type="match status" value="1"/>
</dbReference>
<feature type="region of interest" description="Disordered" evidence="2">
    <location>
        <begin position="1188"/>
        <end position="1227"/>
    </location>
</feature>
<dbReference type="FunCoup" id="A3LXW6">
    <property type="interactions" value="496"/>
</dbReference>
<evidence type="ECO:0000313" key="6">
    <source>
        <dbReference type="EMBL" id="ABN67533.2"/>
    </source>
</evidence>
<evidence type="ECO:0000259" key="5">
    <source>
        <dbReference type="SMART" id="SM01310"/>
    </source>
</evidence>
<dbReference type="InterPro" id="IPR029453">
    <property type="entry name" value="Rictor_IV"/>
</dbReference>
<dbReference type="InParanoid" id="A3LXW6"/>
<dbReference type="InterPro" id="IPR028267">
    <property type="entry name" value="Pianissimo_N"/>
</dbReference>
<dbReference type="Pfam" id="PF14664">
    <property type="entry name" value="RICTOR_N"/>
    <property type="match status" value="1"/>
</dbReference>
<dbReference type="InterPro" id="IPR011989">
    <property type="entry name" value="ARM-like"/>
</dbReference>
<dbReference type="OrthoDB" id="271111at2759"/>
<feature type="domain" description="Rapamycin-insensitive companion of mTOR N-terminal" evidence="4">
    <location>
        <begin position="183"/>
        <end position="584"/>
    </location>
</feature>
<evidence type="ECO:0000256" key="1">
    <source>
        <dbReference type="ARBA" id="ARBA00008878"/>
    </source>
</evidence>
<dbReference type="HOGENOM" id="CLU_001013_1_1_1"/>
<dbReference type="InterPro" id="IPR016024">
    <property type="entry name" value="ARM-type_fold"/>
</dbReference>
<name>A3LXW6_PICST</name>
<dbReference type="Gene3D" id="1.25.10.10">
    <property type="entry name" value="Leucine-rich Repeat Variant"/>
    <property type="match status" value="1"/>
</dbReference>
<dbReference type="SMART" id="SM01308">
    <property type="entry name" value="RICTOR_N"/>
    <property type="match status" value="1"/>
</dbReference>
<feature type="compositionally biased region" description="Polar residues" evidence="2">
    <location>
        <begin position="1202"/>
        <end position="1212"/>
    </location>
</feature>
<dbReference type="PANTHER" id="PTHR13298:SF11">
    <property type="entry name" value="RAPAMYCIN-INSENSITIVE COMPANION OF MTOR"/>
    <property type="match status" value="1"/>
</dbReference>
<feature type="compositionally biased region" description="Polar residues" evidence="2">
    <location>
        <begin position="129"/>
        <end position="157"/>
    </location>
</feature>
<dbReference type="KEGG" id="pic:PICST_84674"/>
<dbReference type="SMART" id="SM01303">
    <property type="entry name" value="RasGEF_N_2"/>
    <property type="match status" value="1"/>
</dbReference>
<dbReference type="OMA" id="EIRIHAT"/>
<evidence type="ECO:0000259" key="3">
    <source>
        <dbReference type="SMART" id="SM01307"/>
    </source>
</evidence>